<dbReference type="Proteomes" id="UP000029223">
    <property type="component" value="Unassembled WGS sequence"/>
</dbReference>
<gene>
    <name evidence="1" type="ORF">JCM19239_3858</name>
</gene>
<reference evidence="2" key="1">
    <citation type="submission" date="2014-09" db="EMBL/GenBank/DDBJ databases">
        <title>Vibrio variabilis JCM 19239. (C206) whole genome shotgun sequence.</title>
        <authorList>
            <person name="Sawabe T."/>
            <person name="Meirelles P."/>
            <person name="Nakanishi M."/>
            <person name="Sayaka M."/>
            <person name="Hattori M."/>
            <person name="Ohkuma M."/>
        </authorList>
    </citation>
    <scope>NUCLEOTIDE SEQUENCE [LARGE SCALE GENOMIC DNA]</scope>
    <source>
        <strain evidence="2">JCM 19239</strain>
    </source>
</reference>
<proteinExistence type="predicted"/>
<evidence type="ECO:0000313" key="2">
    <source>
        <dbReference type="Proteomes" id="UP000029223"/>
    </source>
</evidence>
<name>A0ABQ0J7G9_9VIBR</name>
<sequence>MLTTAIKPYAKTVISDIYIPEKYSIGELSVYECNINALTANPFFERIHDEGRILSLLSHHQKVQRDRRLNAAEVHSEKSATPA</sequence>
<protein>
    <submittedName>
        <fullName evidence="1">Uncharacterized protein</fullName>
    </submittedName>
</protein>
<accession>A0ABQ0J7G9</accession>
<keyword evidence="2" id="KW-1185">Reference proteome</keyword>
<comment type="caution">
    <text evidence="1">The sequence shown here is derived from an EMBL/GenBank/DDBJ whole genome shotgun (WGS) entry which is preliminary data.</text>
</comment>
<dbReference type="EMBL" id="BBMS01000003">
    <property type="protein sequence ID" value="GAL24155.1"/>
    <property type="molecule type" value="Genomic_DNA"/>
</dbReference>
<reference evidence="2" key="2">
    <citation type="submission" date="2014-09" db="EMBL/GenBank/DDBJ databases">
        <authorList>
            <consortium name="NBRP consortium"/>
            <person name="Sawabe T."/>
            <person name="Meirelles P."/>
            <person name="Nakanishi M."/>
            <person name="Sayaka M."/>
            <person name="Hattori M."/>
            <person name="Ohkuma M."/>
        </authorList>
    </citation>
    <scope>NUCLEOTIDE SEQUENCE [LARGE SCALE GENOMIC DNA]</scope>
    <source>
        <strain evidence="2">JCM 19239</strain>
    </source>
</reference>
<evidence type="ECO:0000313" key="1">
    <source>
        <dbReference type="EMBL" id="GAL24155.1"/>
    </source>
</evidence>
<organism evidence="1 2">
    <name type="scientific">Vibrio variabilis</name>
    <dbReference type="NCBI Taxonomy" id="990271"/>
    <lineage>
        <taxon>Bacteria</taxon>
        <taxon>Pseudomonadati</taxon>
        <taxon>Pseudomonadota</taxon>
        <taxon>Gammaproteobacteria</taxon>
        <taxon>Vibrionales</taxon>
        <taxon>Vibrionaceae</taxon>
        <taxon>Vibrio</taxon>
    </lineage>
</organism>